<dbReference type="Proteomes" id="UP000027432">
    <property type="component" value="Unassembled WGS sequence"/>
</dbReference>
<sequence length="107" mass="12235">MGNLAYVGMNDRQTAIATPVSITLKNRFFYRRLDCTIGIALGLWNTFAIAFRIPENDILAHASPCIVEPFPSDWTVRFFELSGCGVEIPFEMRIRRINKGTDCFMHF</sequence>
<evidence type="ECO:0000313" key="2">
    <source>
        <dbReference type="Proteomes" id="UP000027432"/>
    </source>
</evidence>
<protein>
    <submittedName>
        <fullName evidence="1">Uncharacterized protein</fullName>
    </submittedName>
</protein>
<reference evidence="1 2" key="1">
    <citation type="submission" date="2013-07" db="EMBL/GenBank/DDBJ databases">
        <title>Thioclava pacifica DSM 10166 Genome Sequencing.</title>
        <authorList>
            <person name="Lai Q."/>
            <person name="Shao Z."/>
        </authorList>
    </citation>
    <scope>NUCLEOTIDE SEQUENCE [LARGE SCALE GENOMIC DNA]</scope>
    <source>
        <strain evidence="1 2">DSM 10166</strain>
    </source>
</reference>
<proteinExistence type="predicted"/>
<accession>A0A074JCV2</accession>
<name>A0A074JCV2_9RHOB</name>
<comment type="caution">
    <text evidence="1">The sequence shown here is derived from an EMBL/GenBank/DDBJ whole genome shotgun (WGS) entry which is preliminary data.</text>
</comment>
<dbReference type="AlphaFoldDB" id="A0A074JCV2"/>
<evidence type="ECO:0000313" key="1">
    <source>
        <dbReference type="EMBL" id="KEO53438.1"/>
    </source>
</evidence>
<organism evidence="1 2">
    <name type="scientific">Thioclava pacifica DSM 10166</name>
    <dbReference type="NCBI Taxonomy" id="1353537"/>
    <lineage>
        <taxon>Bacteria</taxon>
        <taxon>Pseudomonadati</taxon>
        <taxon>Pseudomonadota</taxon>
        <taxon>Alphaproteobacteria</taxon>
        <taxon>Rhodobacterales</taxon>
        <taxon>Paracoccaceae</taxon>
        <taxon>Thioclava</taxon>
    </lineage>
</organism>
<dbReference type="EMBL" id="AUND01000015">
    <property type="protein sequence ID" value="KEO53438.1"/>
    <property type="molecule type" value="Genomic_DNA"/>
</dbReference>
<gene>
    <name evidence="1" type="ORF">TP2_17765</name>
</gene>
<keyword evidence="2" id="KW-1185">Reference proteome</keyword>